<comment type="catalytic activity">
    <reaction evidence="1">
        <text>Cleavage of a beta-linked Asp residue from the N-terminus of a polypeptide.</text>
        <dbReference type="EC" id="3.4.19.5"/>
    </reaction>
</comment>
<dbReference type="Proteomes" id="UP001497392">
    <property type="component" value="Unassembled WGS sequence"/>
</dbReference>
<evidence type="ECO:0000313" key="7">
    <source>
        <dbReference type="Proteomes" id="UP001497392"/>
    </source>
</evidence>
<keyword evidence="7" id="KW-1185">Reference proteome</keyword>
<protein>
    <recommendedName>
        <fullName evidence="3">beta-aspartyl-peptidase</fullName>
        <ecNumber evidence="3">3.4.19.5</ecNumber>
    </recommendedName>
</protein>
<proteinExistence type="predicted"/>
<sequence length="387" mass="41211">MAGVLLWLAPAIRESLPGDRHEVPIVVATWAFTAATDAAWAVLASAGTDASALAAVEEGCSTCENMQCDLTVGFGGSPDEQGQTTLDALIMDGTRMDVGAVTDLQYINNAISTARKVMEHSLHTSLGGLQATNFAVEMGGQLANLSTEVSSKMYYDWKAANCQPNFRKAVHPDPTKSCGPYKPLSRAELSSAPLRKRDEGAALPRGLQEEDHLKRTGREAGPDLVTRVSRKSHDTISMVALDREGNIAAGSSTNGASHKIPGRMSDSAVAGAGAYAETGVGGCGSTGDGDIHLRFLPCYQAVESMRQGMSPKHAAEDAVQRIARHYPTYIGAVVAVDDRGRHGAAAHGWTFEYTVRSHTQNTTVYKVDPIGQPSRHQRVLKHLFGSI</sequence>
<dbReference type="CDD" id="cd04513">
    <property type="entry name" value="Glycosylasparaginase"/>
    <property type="match status" value="1"/>
</dbReference>
<organism evidence="6 7">
    <name type="scientific">Coccomyxa viridis</name>
    <dbReference type="NCBI Taxonomy" id="1274662"/>
    <lineage>
        <taxon>Eukaryota</taxon>
        <taxon>Viridiplantae</taxon>
        <taxon>Chlorophyta</taxon>
        <taxon>core chlorophytes</taxon>
        <taxon>Trebouxiophyceae</taxon>
        <taxon>Trebouxiophyceae incertae sedis</taxon>
        <taxon>Coccomyxaceae</taxon>
        <taxon>Coccomyxa</taxon>
    </lineage>
</organism>
<dbReference type="Pfam" id="PF01112">
    <property type="entry name" value="Asparaginase_2"/>
    <property type="match status" value="1"/>
</dbReference>
<evidence type="ECO:0000256" key="2">
    <source>
        <dbReference type="ARBA" id="ARBA00011601"/>
    </source>
</evidence>
<dbReference type="PANTHER" id="PTHR10188:SF6">
    <property type="entry name" value="N(4)-(BETA-N-ACETYLGLUCOSAMINYL)-L-ASPARAGINASE"/>
    <property type="match status" value="1"/>
</dbReference>
<evidence type="ECO:0000313" key="6">
    <source>
        <dbReference type="EMBL" id="CAL5223730.1"/>
    </source>
</evidence>
<dbReference type="SUPFAM" id="SSF56235">
    <property type="entry name" value="N-terminal nucleophile aminohydrolases (Ntn hydrolases)"/>
    <property type="match status" value="1"/>
</dbReference>
<dbReference type="EMBL" id="CAXHTA020000009">
    <property type="protein sequence ID" value="CAL5223730.1"/>
    <property type="molecule type" value="Genomic_DNA"/>
</dbReference>
<evidence type="ECO:0000256" key="5">
    <source>
        <dbReference type="SAM" id="MobiDB-lite"/>
    </source>
</evidence>
<dbReference type="Gene3D" id="3.60.20.30">
    <property type="entry name" value="(Glycosyl)asparaginase"/>
    <property type="match status" value="1"/>
</dbReference>
<evidence type="ECO:0000256" key="3">
    <source>
        <dbReference type="ARBA" id="ARBA00012879"/>
    </source>
</evidence>
<dbReference type="EC" id="3.4.19.5" evidence="3"/>
<accession>A0ABP1FV04</accession>
<dbReference type="PANTHER" id="PTHR10188">
    <property type="entry name" value="L-ASPARAGINASE"/>
    <property type="match status" value="1"/>
</dbReference>
<evidence type="ECO:0000256" key="4">
    <source>
        <dbReference type="ARBA" id="ARBA00022813"/>
    </source>
</evidence>
<dbReference type="InterPro" id="IPR000246">
    <property type="entry name" value="Peptidase_T2"/>
</dbReference>
<comment type="subunit">
    <text evidence="2">Heterotetramer of two alpha and two beta chains arranged as a dimer of alpha/beta heterodimers.</text>
</comment>
<keyword evidence="4" id="KW-0068">Autocatalytic cleavage</keyword>
<feature type="region of interest" description="Disordered" evidence="5">
    <location>
        <begin position="189"/>
        <end position="208"/>
    </location>
</feature>
<dbReference type="InterPro" id="IPR029055">
    <property type="entry name" value="Ntn_hydrolases_N"/>
</dbReference>
<evidence type="ECO:0000256" key="1">
    <source>
        <dbReference type="ARBA" id="ARBA00000306"/>
    </source>
</evidence>
<comment type="caution">
    <text evidence="6">The sequence shown here is derived from an EMBL/GenBank/DDBJ whole genome shotgun (WGS) entry which is preliminary data.</text>
</comment>
<gene>
    <name evidence="6" type="primary">g6289</name>
    <name evidence="6" type="ORF">VP750_LOCUS5389</name>
</gene>
<reference evidence="6 7" key="1">
    <citation type="submission" date="2024-06" db="EMBL/GenBank/DDBJ databases">
        <authorList>
            <person name="Kraege A."/>
            <person name="Thomma B."/>
        </authorList>
    </citation>
    <scope>NUCLEOTIDE SEQUENCE [LARGE SCALE GENOMIC DNA]</scope>
</reference>
<name>A0ABP1FV04_9CHLO</name>